<accession>A0A9D4M638</accession>
<dbReference type="Proteomes" id="UP000828390">
    <property type="component" value="Unassembled WGS sequence"/>
</dbReference>
<reference evidence="1" key="2">
    <citation type="submission" date="2020-11" db="EMBL/GenBank/DDBJ databases">
        <authorList>
            <person name="McCartney M.A."/>
            <person name="Auch B."/>
            <person name="Kono T."/>
            <person name="Mallez S."/>
            <person name="Becker A."/>
            <person name="Gohl D.M."/>
            <person name="Silverstein K.A.T."/>
            <person name="Koren S."/>
            <person name="Bechman K.B."/>
            <person name="Herman A."/>
            <person name="Abrahante J.E."/>
            <person name="Garbe J."/>
        </authorList>
    </citation>
    <scope>NUCLEOTIDE SEQUENCE</scope>
    <source>
        <strain evidence="1">Duluth1</strain>
        <tissue evidence="1">Whole animal</tissue>
    </source>
</reference>
<gene>
    <name evidence="1" type="ORF">DPMN_033594</name>
</gene>
<keyword evidence="2" id="KW-1185">Reference proteome</keyword>
<evidence type="ECO:0000313" key="2">
    <source>
        <dbReference type="Proteomes" id="UP000828390"/>
    </source>
</evidence>
<evidence type="ECO:0000313" key="1">
    <source>
        <dbReference type="EMBL" id="KAH3870408.1"/>
    </source>
</evidence>
<dbReference type="EMBL" id="JAIWYP010000002">
    <property type="protein sequence ID" value="KAH3870408.1"/>
    <property type="molecule type" value="Genomic_DNA"/>
</dbReference>
<sequence>MVWYVCPLLILHQARHCVRISMVIQLKIDRGMLGNPDVKCISSASGMLKIDNE</sequence>
<reference evidence="1" key="1">
    <citation type="journal article" date="2019" name="bioRxiv">
        <title>The Genome of the Zebra Mussel, Dreissena polymorpha: A Resource for Invasive Species Research.</title>
        <authorList>
            <person name="McCartney M.A."/>
            <person name="Auch B."/>
            <person name="Kono T."/>
            <person name="Mallez S."/>
            <person name="Zhang Y."/>
            <person name="Obille A."/>
            <person name="Becker A."/>
            <person name="Abrahante J.E."/>
            <person name="Garbe J."/>
            <person name="Badalamenti J.P."/>
            <person name="Herman A."/>
            <person name="Mangelson H."/>
            <person name="Liachko I."/>
            <person name="Sullivan S."/>
            <person name="Sone E.D."/>
            <person name="Koren S."/>
            <person name="Silverstein K.A.T."/>
            <person name="Beckman K.B."/>
            <person name="Gohl D.M."/>
        </authorList>
    </citation>
    <scope>NUCLEOTIDE SEQUENCE</scope>
    <source>
        <strain evidence="1">Duluth1</strain>
        <tissue evidence="1">Whole animal</tissue>
    </source>
</reference>
<organism evidence="1 2">
    <name type="scientific">Dreissena polymorpha</name>
    <name type="common">Zebra mussel</name>
    <name type="synonym">Mytilus polymorpha</name>
    <dbReference type="NCBI Taxonomy" id="45954"/>
    <lineage>
        <taxon>Eukaryota</taxon>
        <taxon>Metazoa</taxon>
        <taxon>Spiralia</taxon>
        <taxon>Lophotrochozoa</taxon>
        <taxon>Mollusca</taxon>
        <taxon>Bivalvia</taxon>
        <taxon>Autobranchia</taxon>
        <taxon>Heteroconchia</taxon>
        <taxon>Euheterodonta</taxon>
        <taxon>Imparidentia</taxon>
        <taxon>Neoheterodontei</taxon>
        <taxon>Myida</taxon>
        <taxon>Dreissenoidea</taxon>
        <taxon>Dreissenidae</taxon>
        <taxon>Dreissena</taxon>
    </lineage>
</organism>
<comment type="caution">
    <text evidence="1">The sequence shown here is derived from an EMBL/GenBank/DDBJ whole genome shotgun (WGS) entry which is preliminary data.</text>
</comment>
<dbReference type="AlphaFoldDB" id="A0A9D4M638"/>
<name>A0A9D4M638_DREPO</name>
<proteinExistence type="predicted"/>
<protein>
    <submittedName>
        <fullName evidence="1">Uncharacterized protein</fullName>
    </submittedName>
</protein>